<sequence>MATTEKADNQPEPGTGPTERGRGENSRGSKVYRLLLERMRKGELKPGARMREDETAVELQVSRTPVREAFNRLQARGLVESTRGGWTVAEPSRAQVMELYALRAVLEGAAARFAAENATPVDLVTIDLALKAFIACPAEEQALAKANIRFHEAIYQAARNDYLLRMLEDLNDSLALLPSTTFTMPERAEGAVAEHRAMATAIAARDSDAAEAAARTHIHQARDARLRMIFCAS</sequence>
<dbReference type="RefSeq" id="WP_244304405.1">
    <property type="nucleotide sequence ID" value="NZ_JBHUFA010000001.1"/>
</dbReference>
<evidence type="ECO:0000313" key="7">
    <source>
        <dbReference type="Proteomes" id="UP001597327"/>
    </source>
</evidence>
<dbReference type="InterPro" id="IPR011711">
    <property type="entry name" value="GntR_C"/>
</dbReference>
<evidence type="ECO:0000256" key="2">
    <source>
        <dbReference type="ARBA" id="ARBA00023125"/>
    </source>
</evidence>
<keyword evidence="3" id="KW-0804">Transcription</keyword>
<dbReference type="Pfam" id="PF07729">
    <property type="entry name" value="FCD"/>
    <property type="match status" value="1"/>
</dbReference>
<keyword evidence="1" id="KW-0805">Transcription regulation</keyword>
<evidence type="ECO:0000256" key="4">
    <source>
        <dbReference type="SAM" id="MobiDB-lite"/>
    </source>
</evidence>
<dbReference type="SUPFAM" id="SSF46785">
    <property type="entry name" value="Winged helix' DNA-binding domain"/>
    <property type="match status" value="1"/>
</dbReference>
<dbReference type="InterPro" id="IPR036390">
    <property type="entry name" value="WH_DNA-bd_sf"/>
</dbReference>
<comment type="caution">
    <text evidence="6">The sequence shown here is derived from an EMBL/GenBank/DDBJ whole genome shotgun (WGS) entry which is preliminary data.</text>
</comment>
<accession>A0ABW4JQZ7</accession>
<dbReference type="Proteomes" id="UP001597327">
    <property type="component" value="Unassembled WGS sequence"/>
</dbReference>
<dbReference type="EMBL" id="JBHUFA010000001">
    <property type="protein sequence ID" value="MFD1694270.1"/>
    <property type="molecule type" value="Genomic_DNA"/>
</dbReference>
<evidence type="ECO:0000259" key="5">
    <source>
        <dbReference type="PROSITE" id="PS50949"/>
    </source>
</evidence>
<dbReference type="InterPro" id="IPR036388">
    <property type="entry name" value="WH-like_DNA-bd_sf"/>
</dbReference>
<evidence type="ECO:0000256" key="3">
    <source>
        <dbReference type="ARBA" id="ARBA00023163"/>
    </source>
</evidence>
<name>A0ABW4JQZ7_9HYPH</name>
<evidence type="ECO:0000313" key="6">
    <source>
        <dbReference type="EMBL" id="MFD1694270.1"/>
    </source>
</evidence>
<dbReference type="PANTHER" id="PTHR43537">
    <property type="entry name" value="TRANSCRIPTIONAL REGULATOR, GNTR FAMILY"/>
    <property type="match status" value="1"/>
</dbReference>
<evidence type="ECO:0000256" key="1">
    <source>
        <dbReference type="ARBA" id="ARBA00023015"/>
    </source>
</evidence>
<dbReference type="SUPFAM" id="SSF48008">
    <property type="entry name" value="GntR ligand-binding domain-like"/>
    <property type="match status" value="1"/>
</dbReference>
<keyword evidence="7" id="KW-1185">Reference proteome</keyword>
<dbReference type="SMART" id="SM00345">
    <property type="entry name" value="HTH_GNTR"/>
    <property type="match status" value="1"/>
</dbReference>
<gene>
    <name evidence="6" type="ORF">ACFSC7_01995</name>
</gene>
<proteinExistence type="predicted"/>
<dbReference type="CDD" id="cd07377">
    <property type="entry name" value="WHTH_GntR"/>
    <property type="match status" value="1"/>
</dbReference>
<dbReference type="InterPro" id="IPR008920">
    <property type="entry name" value="TF_FadR/GntR_C"/>
</dbReference>
<dbReference type="PANTHER" id="PTHR43537:SF49">
    <property type="entry name" value="TRANSCRIPTIONAL REGULATORY PROTEIN"/>
    <property type="match status" value="1"/>
</dbReference>
<dbReference type="PROSITE" id="PS50949">
    <property type="entry name" value="HTH_GNTR"/>
    <property type="match status" value="1"/>
</dbReference>
<dbReference type="Gene3D" id="1.10.10.10">
    <property type="entry name" value="Winged helix-like DNA-binding domain superfamily/Winged helix DNA-binding domain"/>
    <property type="match status" value="1"/>
</dbReference>
<keyword evidence="2" id="KW-0238">DNA-binding</keyword>
<dbReference type="SMART" id="SM00895">
    <property type="entry name" value="FCD"/>
    <property type="match status" value="1"/>
</dbReference>
<protein>
    <submittedName>
        <fullName evidence="6">GntR family transcriptional regulator</fullName>
    </submittedName>
</protein>
<dbReference type="Gene3D" id="1.20.120.530">
    <property type="entry name" value="GntR ligand-binding domain-like"/>
    <property type="match status" value="1"/>
</dbReference>
<feature type="region of interest" description="Disordered" evidence="4">
    <location>
        <begin position="1"/>
        <end position="28"/>
    </location>
</feature>
<dbReference type="Pfam" id="PF00392">
    <property type="entry name" value="GntR"/>
    <property type="match status" value="1"/>
</dbReference>
<feature type="domain" description="HTH gntR-type" evidence="5">
    <location>
        <begin position="25"/>
        <end position="92"/>
    </location>
</feature>
<organism evidence="6 7">
    <name type="scientific">Roseibium aestuarii</name>
    <dbReference type="NCBI Taxonomy" id="2600299"/>
    <lineage>
        <taxon>Bacteria</taxon>
        <taxon>Pseudomonadati</taxon>
        <taxon>Pseudomonadota</taxon>
        <taxon>Alphaproteobacteria</taxon>
        <taxon>Hyphomicrobiales</taxon>
        <taxon>Stappiaceae</taxon>
        <taxon>Roseibium</taxon>
    </lineage>
</organism>
<dbReference type="InterPro" id="IPR000524">
    <property type="entry name" value="Tscrpt_reg_HTH_GntR"/>
</dbReference>
<reference evidence="7" key="1">
    <citation type="journal article" date="2019" name="Int. J. Syst. Evol. Microbiol.">
        <title>The Global Catalogue of Microorganisms (GCM) 10K type strain sequencing project: providing services to taxonomists for standard genome sequencing and annotation.</title>
        <authorList>
            <consortium name="The Broad Institute Genomics Platform"/>
            <consortium name="The Broad Institute Genome Sequencing Center for Infectious Disease"/>
            <person name="Wu L."/>
            <person name="Ma J."/>
        </authorList>
    </citation>
    <scope>NUCLEOTIDE SEQUENCE [LARGE SCALE GENOMIC DNA]</scope>
    <source>
        <strain evidence="7">JCM 3369</strain>
    </source>
</reference>